<proteinExistence type="predicted"/>
<keyword evidence="3" id="KW-1185">Reference proteome</keyword>
<gene>
    <name evidence="2" type="ORF">NPIL_249891</name>
</gene>
<organism evidence="2 3">
    <name type="scientific">Nephila pilipes</name>
    <name type="common">Giant wood spider</name>
    <name type="synonym">Nephila maculata</name>
    <dbReference type="NCBI Taxonomy" id="299642"/>
    <lineage>
        <taxon>Eukaryota</taxon>
        <taxon>Metazoa</taxon>
        <taxon>Ecdysozoa</taxon>
        <taxon>Arthropoda</taxon>
        <taxon>Chelicerata</taxon>
        <taxon>Arachnida</taxon>
        <taxon>Araneae</taxon>
        <taxon>Araneomorphae</taxon>
        <taxon>Entelegynae</taxon>
        <taxon>Araneoidea</taxon>
        <taxon>Nephilidae</taxon>
        <taxon>Nephila</taxon>
    </lineage>
</organism>
<evidence type="ECO:0000313" key="2">
    <source>
        <dbReference type="EMBL" id="GFU14247.1"/>
    </source>
</evidence>
<feature type="region of interest" description="Disordered" evidence="1">
    <location>
        <begin position="1"/>
        <end position="21"/>
    </location>
</feature>
<sequence length="88" mass="10670">MRIRKSLFPRSNDSVKSEDLTNQIDKSRRPINAVALKVPPKWFQEVIRHEYHHKDIRVHSQRNVFHPRFLFLAFRTSKGEERKIRHLV</sequence>
<reference evidence="2" key="1">
    <citation type="submission" date="2020-08" db="EMBL/GenBank/DDBJ databases">
        <title>Multicomponent nature underlies the extraordinary mechanical properties of spider dragline silk.</title>
        <authorList>
            <person name="Kono N."/>
            <person name="Nakamura H."/>
            <person name="Mori M."/>
            <person name="Yoshida Y."/>
            <person name="Ohtoshi R."/>
            <person name="Malay A.D."/>
            <person name="Moran D.A.P."/>
            <person name="Tomita M."/>
            <person name="Numata K."/>
            <person name="Arakawa K."/>
        </authorList>
    </citation>
    <scope>NUCLEOTIDE SEQUENCE</scope>
</reference>
<protein>
    <submittedName>
        <fullName evidence="2">Uncharacterized protein</fullName>
    </submittedName>
</protein>
<dbReference type="Proteomes" id="UP000887013">
    <property type="component" value="Unassembled WGS sequence"/>
</dbReference>
<comment type="caution">
    <text evidence="2">The sequence shown here is derived from an EMBL/GenBank/DDBJ whole genome shotgun (WGS) entry which is preliminary data.</text>
</comment>
<evidence type="ECO:0000256" key="1">
    <source>
        <dbReference type="SAM" id="MobiDB-lite"/>
    </source>
</evidence>
<evidence type="ECO:0000313" key="3">
    <source>
        <dbReference type="Proteomes" id="UP000887013"/>
    </source>
</evidence>
<name>A0A8X6QAB0_NEPPI</name>
<dbReference type="EMBL" id="BMAW01079162">
    <property type="protein sequence ID" value="GFU14247.1"/>
    <property type="molecule type" value="Genomic_DNA"/>
</dbReference>
<dbReference type="AlphaFoldDB" id="A0A8X6QAB0"/>
<accession>A0A8X6QAB0</accession>